<feature type="transmembrane region" description="Helical" evidence="10">
    <location>
        <begin position="67"/>
        <end position="86"/>
    </location>
</feature>
<accession>A0A226DMT0</accession>
<evidence type="ECO:0000313" key="12">
    <source>
        <dbReference type="Proteomes" id="UP000198287"/>
    </source>
</evidence>
<protein>
    <recommendedName>
        <fullName evidence="10">Elongation of very long chain fatty acids protein</fullName>
        <ecNumber evidence="10">2.3.1.199</ecNumber>
    </recommendedName>
    <alternativeName>
        <fullName evidence="10">Very-long-chain 3-oxoacyl-CoA synthase</fullName>
    </alternativeName>
</protein>
<sequence>MQTLTMEETITKQKDMSVLAFDPPDGFTGKNIFPDPVTTPTYMELWEVEKNLNFHEWRMWIGAHYKLPVHLCFLYVMGIFLGQIFMRRKPAYKLNQFMIIWNVALAGFSLAGFFRSYPEVLHLLYRSNGFYRITCSRYVGRFSYFFRELMELGDTAFIVLRKKPVIFLHWFHHATVMCYTWSTFEYLDPSHRWYTVMNYFIHAIMYSYYALRAMRFTLNKKVSMIITALQLCQMIAGVGINVYSIIKINEGTPCARKLQNVQMVLLMYTTYLVLFAQFFYSSYITPKNKNDTKDRCHCE</sequence>
<comment type="catalytic activity">
    <reaction evidence="10">
        <text>a very-long-chain acyl-CoA + malonyl-CoA + H(+) = a very-long-chain 3-oxoacyl-CoA + CO2 + CoA</text>
        <dbReference type="Rhea" id="RHEA:32727"/>
        <dbReference type="ChEBI" id="CHEBI:15378"/>
        <dbReference type="ChEBI" id="CHEBI:16526"/>
        <dbReference type="ChEBI" id="CHEBI:57287"/>
        <dbReference type="ChEBI" id="CHEBI:57384"/>
        <dbReference type="ChEBI" id="CHEBI:90725"/>
        <dbReference type="ChEBI" id="CHEBI:90736"/>
        <dbReference type="EC" id="2.3.1.199"/>
    </reaction>
</comment>
<dbReference type="Proteomes" id="UP000198287">
    <property type="component" value="Unassembled WGS sequence"/>
</dbReference>
<keyword evidence="9 10" id="KW-0275">Fatty acid biosynthesis</keyword>
<dbReference type="GO" id="GO:0034626">
    <property type="term" value="P:fatty acid elongation, polyunsaturated fatty acid"/>
    <property type="evidence" value="ECO:0007669"/>
    <property type="project" value="TreeGrafter"/>
</dbReference>
<feature type="transmembrane region" description="Helical" evidence="10">
    <location>
        <begin position="266"/>
        <end position="285"/>
    </location>
</feature>
<evidence type="ECO:0000256" key="6">
    <source>
        <dbReference type="ARBA" id="ARBA00022989"/>
    </source>
</evidence>
<feature type="transmembrane region" description="Helical" evidence="10">
    <location>
        <begin position="223"/>
        <end position="246"/>
    </location>
</feature>
<keyword evidence="12" id="KW-1185">Reference proteome</keyword>
<feature type="transmembrane region" description="Helical" evidence="10">
    <location>
        <begin position="193"/>
        <end position="211"/>
    </location>
</feature>
<name>A0A226DMT0_FOLCA</name>
<dbReference type="InterPro" id="IPR002076">
    <property type="entry name" value="ELO_fam"/>
</dbReference>
<dbReference type="AlphaFoldDB" id="A0A226DMT0"/>
<dbReference type="InterPro" id="IPR030457">
    <property type="entry name" value="ELO_CS"/>
</dbReference>
<comment type="similarity">
    <text evidence="10">Belongs to the ELO family.</text>
</comment>
<evidence type="ECO:0000256" key="9">
    <source>
        <dbReference type="ARBA" id="ARBA00023160"/>
    </source>
</evidence>
<evidence type="ECO:0000313" key="11">
    <source>
        <dbReference type="EMBL" id="OXA46420.1"/>
    </source>
</evidence>
<evidence type="ECO:0000256" key="10">
    <source>
        <dbReference type="RuleBase" id="RU361115"/>
    </source>
</evidence>
<keyword evidence="8 10" id="KW-0472">Membrane</keyword>
<dbReference type="Pfam" id="PF01151">
    <property type="entry name" value="ELO"/>
    <property type="match status" value="1"/>
</dbReference>
<dbReference type="GO" id="GO:0030148">
    <property type="term" value="P:sphingolipid biosynthetic process"/>
    <property type="evidence" value="ECO:0007669"/>
    <property type="project" value="TreeGrafter"/>
</dbReference>
<organism evidence="11 12">
    <name type="scientific">Folsomia candida</name>
    <name type="common">Springtail</name>
    <dbReference type="NCBI Taxonomy" id="158441"/>
    <lineage>
        <taxon>Eukaryota</taxon>
        <taxon>Metazoa</taxon>
        <taxon>Ecdysozoa</taxon>
        <taxon>Arthropoda</taxon>
        <taxon>Hexapoda</taxon>
        <taxon>Collembola</taxon>
        <taxon>Entomobryomorpha</taxon>
        <taxon>Isotomoidea</taxon>
        <taxon>Isotomidae</taxon>
        <taxon>Proisotominae</taxon>
        <taxon>Folsomia</taxon>
    </lineage>
</organism>
<evidence type="ECO:0000256" key="1">
    <source>
        <dbReference type="ARBA" id="ARBA00004141"/>
    </source>
</evidence>
<feature type="transmembrane region" description="Helical" evidence="10">
    <location>
        <begin position="98"/>
        <end position="117"/>
    </location>
</feature>
<reference evidence="11 12" key="1">
    <citation type="submission" date="2015-12" db="EMBL/GenBank/DDBJ databases">
        <title>The genome of Folsomia candida.</title>
        <authorList>
            <person name="Faddeeva A."/>
            <person name="Derks M.F."/>
            <person name="Anvar Y."/>
            <person name="Smit S."/>
            <person name="Van Straalen N."/>
            <person name="Roelofs D."/>
        </authorList>
    </citation>
    <scope>NUCLEOTIDE SEQUENCE [LARGE SCALE GENOMIC DNA]</scope>
    <source>
        <strain evidence="11 12">VU population</strain>
        <tissue evidence="11">Whole body</tissue>
    </source>
</reference>
<dbReference type="GO" id="GO:0005789">
    <property type="term" value="C:endoplasmic reticulum membrane"/>
    <property type="evidence" value="ECO:0007669"/>
    <property type="project" value="TreeGrafter"/>
</dbReference>
<dbReference type="GO" id="GO:0042761">
    <property type="term" value="P:very long-chain fatty acid biosynthetic process"/>
    <property type="evidence" value="ECO:0007669"/>
    <property type="project" value="TreeGrafter"/>
</dbReference>
<dbReference type="GO" id="GO:0034625">
    <property type="term" value="P:fatty acid elongation, monounsaturated fatty acid"/>
    <property type="evidence" value="ECO:0007669"/>
    <property type="project" value="TreeGrafter"/>
</dbReference>
<keyword evidence="3 10" id="KW-0808">Transferase</keyword>
<comment type="caution">
    <text evidence="11">The sequence shown here is derived from an EMBL/GenBank/DDBJ whole genome shotgun (WGS) entry which is preliminary data.</text>
</comment>
<evidence type="ECO:0000256" key="4">
    <source>
        <dbReference type="ARBA" id="ARBA00022692"/>
    </source>
</evidence>
<keyword evidence="7 10" id="KW-0443">Lipid metabolism</keyword>
<keyword evidence="4 10" id="KW-0812">Transmembrane</keyword>
<keyword evidence="2 10" id="KW-0444">Lipid biosynthesis</keyword>
<dbReference type="OMA" id="HIRWAAN"/>
<dbReference type="EMBL" id="LNIX01000015">
    <property type="protein sequence ID" value="OXA46420.1"/>
    <property type="molecule type" value="Genomic_DNA"/>
</dbReference>
<dbReference type="PANTHER" id="PTHR11157">
    <property type="entry name" value="FATTY ACID ACYL TRANSFERASE-RELATED"/>
    <property type="match status" value="1"/>
</dbReference>
<dbReference type="PANTHER" id="PTHR11157:SF17">
    <property type="entry name" value="ELONGATION OF VERY LONG CHAIN FATTY ACIDS PROTEIN 6"/>
    <property type="match status" value="1"/>
</dbReference>
<evidence type="ECO:0000256" key="7">
    <source>
        <dbReference type="ARBA" id="ARBA00023098"/>
    </source>
</evidence>
<keyword evidence="5 10" id="KW-0276">Fatty acid metabolism</keyword>
<dbReference type="GO" id="GO:0019367">
    <property type="term" value="P:fatty acid elongation, saturated fatty acid"/>
    <property type="evidence" value="ECO:0007669"/>
    <property type="project" value="TreeGrafter"/>
</dbReference>
<keyword evidence="6 10" id="KW-1133">Transmembrane helix</keyword>
<proteinExistence type="inferred from homology"/>
<gene>
    <name evidence="11" type="ORF">Fcan01_18707</name>
</gene>
<evidence type="ECO:0000256" key="3">
    <source>
        <dbReference type="ARBA" id="ARBA00022679"/>
    </source>
</evidence>
<evidence type="ECO:0000256" key="2">
    <source>
        <dbReference type="ARBA" id="ARBA00022516"/>
    </source>
</evidence>
<comment type="subcellular location">
    <subcellularLocation>
        <location evidence="1">Membrane</location>
        <topology evidence="1">Multi-pass membrane protein</topology>
    </subcellularLocation>
</comment>
<evidence type="ECO:0000256" key="5">
    <source>
        <dbReference type="ARBA" id="ARBA00022832"/>
    </source>
</evidence>
<evidence type="ECO:0000256" key="8">
    <source>
        <dbReference type="ARBA" id="ARBA00023136"/>
    </source>
</evidence>
<dbReference type="OrthoDB" id="10259681at2759"/>
<dbReference type="GO" id="GO:0009922">
    <property type="term" value="F:fatty acid elongase activity"/>
    <property type="evidence" value="ECO:0007669"/>
    <property type="project" value="UniProtKB-EC"/>
</dbReference>
<dbReference type="EC" id="2.3.1.199" evidence="10"/>
<dbReference type="PROSITE" id="PS01188">
    <property type="entry name" value="ELO"/>
    <property type="match status" value="1"/>
</dbReference>